<evidence type="ECO:0000256" key="1">
    <source>
        <dbReference type="SAM" id="MobiDB-lite"/>
    </source>
</evidence>
<keyword evidence="3" id="KW-1185">Reference proteome</keyword>
<sequence length="208" mass="22465">MYGKSVIKIIGEKVGRVIKLDDYIGSEQRVDRRLRRADRIKGSGKDVKESANLKGSHFNVLLNLRNNGIDAVQNIMSGTGKDAGPHGIVKGSGSVNLGGSVMGISSTNSGGPIRDWEKSTDQRNPSTVRRNNNKLEVVSGSVSGITLNTEGMPKRDKKFPISLRGKSNKFKSRGSGRLLISEAMTRIVDDIERVATNSISEAKGVASW</sequence>
<accession>A0A7J9C046</accession>
<protein>
    <submittedName>
        <fullName evidence="2">Uncharacterized protein</fullName>
    </submittedName>
</protein>
<reference evidence="2 3" key="1">
    <citation type="journal article" date="2019" name="Genome Biol. Evol.">
        <title>Insights into the evolution of the New World diploid cottons (Gossypium, subgenus Houzingenia) based on genome sequencing.</title>
        <authorList>
            <person name="Grover C.E."/>
            <person name="Arick M.A. 2nd"/>
            <person name="Thrash A."/>
            <person name="Conover J.L."/>
            <person name="Sanders W.S."/>
            <person name="Peterson D.G."/>
            <person name="Frelichowski J.E."/>
            <person name="Scheffler J.A."/>
            <person name="Scheffler B.E."/>
            <person name="Wendel J.F."/>
        </authorList>
    </citation>
    <scope>NUCLEOTIDE SEQUENCE [LARGE SCALE GENOMIC DNA]</scope>
    <source>
        <strain evidence="2">5</strain>
        <tissue evidence="2">Leaf</tissue>
    </source>
</reference>
<evidence type="ECO:0000313" key="2">
    <source>
        <dbReference type="EMBL" id="MBA0741850.1"/>
    </source>
</evidence>
<dbReference type="EMBL" id="JABEZY010000007">
    <property type="protein sequence ID" value="MBA0741850.1"/>
    <property type="molecule type" value="Genomic_DNA"/>
</dbReference>
<dbReference type="AlphaFoldDB" id="A0A7J9C046"/>
<name>A0A7J9C046_GOSGO</name>
<gene>
    <name evidence="2" type="ORF">Gogos_014971</name>
</gene>
<organism evidence="2 3">
    <name type="scientific">Gossypium gossypioides</name>
    <name type="common">Mexican cotton</name>
    <name type="synonym">Selera gossypioides</name>
    <dbReference type="NCBI Taxonomy" id="34282"/>
    <lineage>
        <taxon>Eukaryota</taxon>
        <taxon>Viridiplantae</taxon>
        <taxon>Streptophyta</taxon>
        <taxon>Embryophyta</taxon>
        <taxon>Tracheophyta</taxon>
        <taxon>Spermatophyta</taxon>
        <taxon>Magnoliopsida</taxon>
        <taxon>eudicotyledons</taxon>
        <taxon>Gunneridae</taxon>
        <taxon>Pentapetalae</taxon>
        <taxon>rosids</taxon>
        <taxon>malvids</taxon>
        <taxon>Malvales</taxon>
        <taxon>Malvaceae</taxon>
        <taxon>Malvoideae</taxon>
        <taxon>Gossypium</taxon>
    </lineage>
</organism>
<evidence type="ECO:0000313" key="3">
    <source>
        <dbReference type="Proteomes" id="UP000593579"/>
    </source>
</evidence>
<proteinExistence type="predicted"/>
<dbReference type="Proteomes" id="UP000593579">
    <property type="component" value="Unassembled WGS sequence"/>
</dbReference>
<comment type="caution">
    <text evidence="2">The sequence shown here is derived from an EMBL/GenBank/DDBJ whole genome shotgun (WGS) entry which is preliminary data.</text>
</comment>
<dbReference type="OrthoDB" id="984865at2759"/>
<feature type="region of interest" description="Disordered" evidence="1">
    <location>
        <begin position="107"/>
        <end position="129"/>
    </location>
</feature>